<reference evidence="1 2" key="1">
    <citation type="journal article" date="2021" name="BMC Genomics">
        <title>Datura genome reveals duplications of psychoactive alkaloid biosynthetic genes and high mutation rate following tissue culture.</title>
        <authorList>
            <person name="Rajewski A."/>
            <person name="Carter-House D."/>
            <person name="Stajich J."/>
            <person name="Litt A."/>
        </authorList>
    </citation>
    <scope>NUCLEOTIDE SEQUENCE [LARGE SCALE GENOMIC DNA]</scope>
    <source>
        <strain evidence="1">AR-01</strain>
    </source>
</reference>
<proteinExistence type="predicted"/>
<accession>A0ABS8UT51</accession>
<comment type="caution">
    <text evidence="1">The sequence shown here is derived from an EMBL/GenBank/DDBJ whole genome shotgun (WGS) entry which is preliminary data.</text>
</comment>
<organism evidence="1 2">
    <name type="scientific">Datura stramonium</name>
    <name type="common">Jimsonweed</name>
    <name type="synonym">Common thornapple</name>
    <dbReference type="NCBI Taxonomy" id="4076"/>
    <lineage>
        <taxon>Eukaryota</taxon>
        <taxon>Viridiplantae</taxon>
        <taxon>Streptophyta</taxon>
        <taxon>Embryophyta</taxon>
        <taxon>Tracheophyta</taxon>
        <taxon>Spermatophyta</taxon>
        <taxon>Magnoliopsida</taxon>
        <taxon>eudicotyledons</taxon>
        <taxon>Gunneridae</taxon>
        <taxon>Pentapetalae</taxon>
        <taxon>asterids</taxon>
        <taxon>lamiids</taxon>
        <taxon>Solanales</taxon>
        <taxon>Solanaceae</taxon>
        <taxon>Solanoideae</taxon>
        <taxon>Datureae</taxon>
        <taxon>Datura</taxon>
    </lineage>
</organism>
<dbReference type="Proteomes" id="UP000823775">
    <property type="component" value="Unassembled WGS sequence"/>
</dbReference>
<sequence length="77" mass="8695">MRRVQRKVGLGQQEPAVIRVLSLHTTTVNVPTTWSARQGLSTLGMATSFLLSSKFQCGINARTPSRKEDVIHWRFLE</sequence>
<evidence type="ECO:0000313" key="2">
    <source>
        <dbReference type="Proteomes" id="UP000823775"/>
    </source>
</evidence>
<protein>
    <submittedName>
        <fullName evidence="1">Uncharacterized protein</fullName>
    </submittedName>
</protein>
<name>A0ABS8UT51_DATST</name>
<evidence type="ECO:0000313" key="1">
    <source>
        <dbReference type="EMBL" id="MCD9638038.1"/>
    </source>
</evidence>
<gene>
    <name evidence="1" type="ORF">HAX54_021704</name>
</gene>
<keyword evidence="2" id="KW-1185">Reference proteome</keyword>
<dbReference type="EMBL" id="JACEIK010002602">
    <property type="protein sequence ID" value="MCD9638038.1"/>
    <property type="molecule type" value="Genomic_DNA"/>
</dbReference>